<dbReference type="Pfam" id="PF00440">
    <property type="entry name" value="TetR_N"/>
    <property type="match status" value="1"/>
</dbReference>
<evidence type="ECO:0000313" key="6">
    <source>
        <dbReference type="EMBL" id="SHL95388.1"/>
    </source>
</evidence>
<dbReference type="InterPro" id="IPR050109">
    <property type="entry name" value="HTH-type_TetR-like_transc_reg"/>
</dbReference>
<dbReference type="Proteomes" id="UP000184253">
    <property type="component" value="Unassembled WGS sequence"/>
</dbReference>
<sequence length="176" mass="18987">MAKTTEQLLDDAIAVLRRGGVVTIDSVASEAGMSKAGVVHHFSSKEALMVGVVNRVMDLWEGQLAATIGEVTDPVERLRAYVDFEVLSDFDGGDLALLADVKLRDTLAAQWRERLRPWFGEDAPGDAGQKAALQSARLIADGAWTDQALGLLSMTGEQRALVRGIAQRLIDEGVQK</sequence>
<evidence type="ECO:0000256" key="3">
    <source>
        <dbReference type="ARBA" id="ARBA00023163"/>
    </source>
</evidence>
<dbReference type="PROSITE" id="PS50977">
    <property type="entry name" value="HTH_TETR_2"/>
    <property type="match status" value="1"/>
</dbReference>
<name>A0ABD7MBH3_MICLU</name>
<dbReference type="InterPro" id="IPR009057">
    <property type="entry name" value="Homeodomain-like_sf"/>
</dbReference>
<proteinExistence type="predicted"/>
<evidence type="ECO:0000256" key="2">
    <source>
        <dbReference type="ARBA" id="ARBA00023125"/>
    </source>
</evidence>
<feature type="domain" description="HTH tetR-type" evidence="5">
    <location>
        <begin position="2"/>
        <end position="60"/>
    </location>
</feature>
<dbReference type="InterPro" id="IPR036271">
    <property type="entry name" value="Tet_transcr_reg_TetR-rel_C_sf"/>
</dbReference>
<keyword evidence="3" id="KW-0804">Transcription</keyword>
<dbReference type="PANTHER" id="PTHR30055:SF234">
    <property type="entry name" value="HTH-TYPE TRANSCRIPTIONAL REGULATOR BETI"/>
    <property type="match status" value="1"/>
</dbReference>
<dbReference type="InterPro" id="IPR041479">
    <property type="entry name" value="TetR_CgmR_C"/>
</dbReference>
<evidence type="ECO:0000259" key="5">
    <source>
        <dbReference type="PROSITE" id="PS50977"/>
    </source>
</evidence>
<keyword evidence="2 4" id="KW-0238">DNA-binding</keyword>
<reference evidence="6 7" key="1">
    <citation type="submission" date="2016-11" db="EMBL/GenBank/DDBJ databases">
        <authorList>
            <person name="Varghese N."/>
            <person name="Submissions S."/>
        </authorList>
    </citation>
    <scope>NUCLEOTIDE SEQUENCE [LARGE SCALE GENOMIC DNA]</scope>
    <source>
        <strain evidence="6 7">VTM4R57</strain>
    </source>
</reference>
<evidence type="ECO:0000313" key="7">
    <source>
        <dbReference type="Proteomes" id="UP000184253"/>
    </source>
</evidence>
<keyword evidence="1" id="KW-0805">Transcription regulation</keyword>
<dbReference type="InterPro" id="IPR001647">
    <property type="entry name" value="HTH_TetR"/>
</dbReference>
<comment type="caution">
    <text evidence="6">The sequence shown here is derived from an EMBL/GenBank/DDBJ whole genome shotgun (WGS) entry which is preliminary data.</text>
</comment>
<dbReference type="Gene3D" id="1.10.357.10">
    <property type="entry name" value="Tetracycline Repressor, domain 2"/>
    <property type="match status" value="1"/>
</dbReference>
<dbReference type="GO" id="GO:0006355">
    <property type="term" value="P:regulation of DNA-templated transcription"/>
    <property type="evidence" value="ECO:0007669"/>
    <property type="project" value="UniProtKB-ARBA"/>
</dbReference>
<dbReference type="Pfam" id="PF17937">
    <property type="entry name" value="TetR_C_28"/>
    <property type="match status" value="1"/>
</dbReference>
<dbReference type="EMBL" id="FRCE01000032">
    <property type="protein sequence ID" value="SHL95388.1"/>
    <property type="molecule type" value="Genomic_DNA"/>
</dbReference>
<protein>
    <submittedName>
        <fullName evidence="6">Transcriptional regulator, TetR family</fullName>
    </submittedName>
</protein>
<dbReference type="SUPFAM" id="SSF46689">
    <property type="entry name" value="Homeodomain-like"/>
    <property type="match status" value="1"/>
</dbReference>
<evidence type="ECO:0000256" key="1">
    <source>
        <dbReference type="ARBA" id="ARBA00023015"/>
    </source>
</evidence>
<dbReference type="SUPFAM" id="SSF48498">
    <property type="entry name" value="Tetracyclin repressor-like, C-terminal domain"/>
    <property type="match status" value="1"/>
</dbReference>
<gene>
    <name evidence="6" type="ORF">SAMN04487849_1324</name>
</gene>
<dbReference type="PANTHER" id="PTHR30055">
    <property type="entry name" value="HTH-TYPE TRANSCRIPTIONAL REGULATOR RUTR"/>
    <property type="match status" value="1"/>
</dbReference>
<dbReference type="GO" id="GO:0003677">
    <property type="term" value="F:DNA binding"/>
    <property type="evidence" value="ECO:0007669"/>
    <property type="project" value="UniProtKB-UniRule"/>
</dbReference>
<dbReference type="AlphaFoldDB" id="A0ABD7MBH3"/>
<evidence type="ECO:0000256" key="4">
    <source>
        <dbReference type="PROSITE-ProRule" id="PRU00335"/>
    </source>
</evidence>
<organism evidence="6 7">
    <name type="scientific">Micrococcus luteus</name>
    <name type="common">Micrococcus lysodeikticus</name>
    <dbReference type="NCBI Taxonomy" id="1270"/>
    <lineage>
        <taxon>Bacteria</taxon>
        <taxon>Bacillati</taxon>
        <taxon>Actinomycetota</taxon>
        <taxon>Actinomycetes</taxon>
        <taxon>Micrococcales</taxon>
        <taxon>Micrococcaceae</taxon>
        <taxon>Micrococcus</taxon>
    </lineage>
</organism>
<dbReference type="RefSeq" id="WP_002857203.1">
    <property type="nucleotide sequence ID" value="NZ_CABIZL010000026.1"/>
</dbReference>
<feature type="DNA-binding region" description="H-T-H motif" evidence="4">
    <location>
        <begin position="23"/>
        <end position="42"/>
    </location>
</feature>
<accession>A0ABD7MBH3</accession>